<dbReference type="RefSeq" id="WP_185618147.1">
    <property type="nucleotide sequence ID" value="NZ_JAARMV010000001.1"/>
</dbReference>
<dbReference type="EMBL" id="JAARMV010000001">
    <property type="protein sequence ID" value="MBC2371276.1"/>
    <property type="molecule type" value="Genomic_DNA"/>
</dbReference>
<dbReference type="Proteomes" id="UP000546244">
    <property type="component" value="Unassembled WGS sequence"/>
</dbReference>
<proteinExistence type="predicted"/>
<sequence length="168" mass="19350">MNDDNTRPTGRQLSIIDTSWTDLKKNMIEADPSLTENLLDTGIRKLQNALMKQTNNKKQIYFFAQYLDEKTLSHLFYYETVELLAALVKVEATPNTSLYIKEGSFKIPKAQNIMQHYAAILETLNTGKSAMYNKNILSQYNAFYDTQIASILTVQFKETFEQLLLAFE</sequence>
<reference evidence="1 2" key="1">
    <citation type="submission" date="2020-03" db="EMBL/GenBank/DDBJ databases">
        <title>Soil Listeria distribution.</title>
        <authorList>
            <person name="Liao J."/>
            <person name="Wiedmann M."/>
        </authorList>
    </citation>
    <scope>NUCLEOTIDE SEQUENCE [LARGE SCALE GENOMIC DNA]</scope>
    <source>
        <strain evidence="1 2">FSL L7-1850</strain>
    </source>
</reference>
<dbReference type="AlphaFoldDB" id="A0A7X1DQ45"/>
<name>A0A7X1DQ45_9LIST</name>
<gene>
    <name evidence="1" type="ORF">HBP98_04555</name>
</gene>
<comment type="caution">
    <text evidence="1">The sequence shown here is derived from an EMBL/GenBank/DDBJ whole genome shotgun (WGS) entry which is preliminary data.</text>
</comment>
<evidence type="ECO:0000313" key="2">
    <source>
        <dbReference type="Proteomes" id="UP000546244"/>
    </source>
</evidence>
<protein>
    <submittedName>
        <fullName evidence="1">Uncharacterized protein</fullName>
    </submittedName>
</protein>
<accession>A0A7X1DQ45</accession>
<organism evidence="1 2">
    <name type="scientific">Listeria booriae</name>
    <dbReference type="NCBI Taxonomy" id="1552123"/>
    <lineage>
        <taxon>Bacteria</taxon>
        <taxon>Bacillati</taxon>
        <taxon>Bacillota</taxon>
        <taxon>Bacilli</taxon>
        <taxon>Bacillales</taxon>
        <taxon>Listeriaceae</taxon>
        <taxon>Listeria</taxon>
    </lineage>
</organism>
<evidence type="ECO:0000313" key="1">
    <source>
        <dbReference type="EMBL" id="MBC2371276.1"/>
    </source>
</evidence>